<feature type="transmembrane region" description="Helical" evidence="1">
    <location>
        <begin position="79"/>
        <end position="107"/>
    </location>
</feature>
<dbReference type="Proteomes" id="UP001233999">
    <property type="component" value="Unassembled WGS sequence"/>
</dbReference>
<keyword evidence="3" id="KW-1185">Reference proteome</keyword>
<sequence length="244" mass="28469">MVVMYTFAFWFSTRFGSLVVAGITMFQSFSLLIACCIWVRDQNSVKNQFDEWLNTNEMIFMKNTLEDIRTDPEPYLTCFIIYLSAHCFSIILLACGVLKVVLCMVYPFLAMELARLVFITIYFIVAMLLVKENVKNLGFLIACCCGGGFLLLFLYYLWFCVLSFVQIVKELEIVKLLGHHQGARLNTKEYKHFHVPEIGSEYYQRDRFPQHNPYKFSRKYVNDRFTAKFDGDVPFTTVLARPAF</sequence>
<dbReference type="AlphaFoldDB" id="A0AAD8A194"/>
<feature type="transmembrane region" description="Helical" evidence="1">
    <location>
        <begin position="137"/>
        <end position="158"/>
    </location>
</feature>
<keyword evidence="1" id="KW-0812">Transmembrane</keyword>
<evidence type="ECO:0000313" key="3">
    <source>
        <dbReference type="Proteomes" id="UP001233999"/>
    </source>
</evidence>
<evidence type="ECO:0000313" key="2">
    <source>
        <dbReference type="EMBL" id="KAJ9590634.1"/>
    </source>
</evidence>
<accession>A0AAD8A194</accession>
<protein>
    <submittedName>
        <fullName evidence="2">Uncharacterized protein</fullName>
    </submittedName>
</protein>
<reference evidence="2" key="1">
    <citation type="journal article" date="2023" name="IScience">
        <title>Live-bearing cockroach genome reveals convergent evolutionary mechanisms linked to viviparity in insects and beyond.</title>
        <authorList>
            <person name="Fouks B."/>
            <person name="Harrison M.C."/>
            <person name="Mikhailova A.A."/>
            <person name="Marchal E."/>
            <person name="English S."/>
            <person name="Carruthers M."/>
            <person name="Jennings E.C."/>
            <person name="Chiamaka E.L."/>
            <person name="Frigard R.A."/>
            <person name="Pippel M."/>
            <person name="Attardo G.M."/>
            <person name="Benoit J.B."/>
            <person name="Bornberg-Bauer E."/>
            <person name="Tobe S.S."/>
        </authorList>
    </citation>
    <scope>NUCLEOTIDE SEQUENCE</scope>
    <source>
        <strain evidence="2">Stay&amp;Tobe</strain>
    </source>
</reference>
<keyword evidence="1" id="KW-1133">Transmembrane helix</keyword>
<feature type="transmembrane region" description="Helical" evidence="1">
    <location>
        <begin position="113"/>
        <end position="130"/>
    </location>
</feature>
<reference evidence="2" key="2">
    <citation type="submission" date="2023-05" db="EMBL/GenBank/DDBJ databases">
        <authorList>
            <person name="Fouks B."/>
        </authorList>
    </citation>
    <scope>NUCLEOTIDE SEQUENCE</scope>
    <source>
        <strain evidence="2">Stay&amp;Tobe</strain>
        <tissue evidence="2">Testes</tissue>
    </source>
</reference>
<dbReference type="EMBL" id="JASPKZ010004201">
    <property type="protein sequence ID" value="KAJ9590634.1"/>
    <property type="molecule type" value="Genomic_DNA"/>
</dbReference>
<feature type="transmembrane region" description="Helical" evidence="1">
    <location>
        <begin position="15"/>
        <end position="39"/>
    </location>
</feature>
<keyword evidence="1" id="KW-0472">Membrane</keyword>
<evidence type="ECO:0000256" key="1">
    <source>
        <dbReference type="SAM" id="Phobius"/>
    </source>
</evidence>
<proteinExistence type="predicted"/>
<organism evidence="2 3">
    <name type="scientific">Diploptera punctata</name>
    <name type="common">Pacific beetle cockroach</name>
    <dbReference type="NCBI Taxonomy" id="6984"/>
    <lineage>
        <taxon>Eukaryota</taxon>
        <taxon>Metazoa</taxon>
        <taxon>Ecdysozoa</taxon>
        <taxon>Arthropoda</taxon>
        <taxon>Hexapoda</taxon>
        <taxon>Insecta</taxon>
        <taxon>Pterygota</taxon>
        <taxon>Neoptera</taxon>
        <taxon>Polyneoptera</taxon>
        <taxon>Dictyoptera</taxon>
        <taxon>Blattodea</taxon>
        <taxon>Blaberoidea</taxon>
        <taxon>Blaberidae</taxon>
        <taxon>Diplopterinae</taxon>
        <taxon>Diploptera</taxon>
    </lineage>
</organism>
<gene>
    <name evidence="2" type="ORF">L9F63_016345</name>
</gene>
<comment type="caution">
    <text evidence="2">The sequence shown here is derived from an EMBL/GenBank/DDBJ whole genome shotgun (WGS) entry which is preliminary data.</text>
</comment>
<name>A0AAD8A194_DIPPU</name>